<dbReference type="Proteomes" id="UP001566331">
    <property type="component" value="Unassembled WGS sequence"/>
</dbReference>
<reference evidence="3 4" key="1">
    <citation type="submission" date="2024-07" db="EMBL/GenBank/DDBJ databases">
        <title>Luteimonas salilacus sp. nov., isolated from the shore soil of Salt Lake in Tibet of China.</title>
        <authorList>
            <person name="Zhang X."/>
            <person name="Li A."/>
        </authorList>
    </citation>
    <scope>NUCLEOTIDE SEQUENCE [LARGE SCALE GENOMIC DNA]</scope>
    <source>
        <strain evidence="3 4">B3-2-R+30</strain>
    </source>
</reference>
<keyword evidence="4" id="KW-1185">Reference proteome</keyword>
<evidence type="ECO:0000256" key="1">
    <source>
        <dbReference type="SAM" id="MobiDB-lite"/>
    </source>
</evidence>
<feature type="region of interest" description="Disordered" evidence="1">
    <location>
        <begin position="146"/>
        <end position="205"/>
    </location>
</feature>
<evidence type="ECO:0000313" key="4">
    <source>
        <dbReference type="Proteomes" id="UP001566331"/>
    </source>
</evidence>
<protein>
    <submittedName>
        <fullName evidence="3">Uncharacterized protein</fullName>
    </submittedName>
</protein>
<evidence type="ECO:0000313" key="3">
    <source>
        <dbReference type="EMBL" id="MEZ0474461.1"/>
    </source>
</evidence>
<gene>
    <name evidence="3" type="ORF">AB6713_07500</name>
</gene>
<sequence>MSRLLLLAAILFAAACTPARAGSPVRLDVVDRDTGEWLSQHRHRGDTWIAGMPGRPYAVRITNGSDRRVLVVLSVDGVNAVTGETADPDQAGYVLAPWQSAEITGWRKSLDDVARFVFTDLPDSYAARTGRPRHVGVIGVAVFAERRHAPPRPPSPPVAGDERQTRALAPQSAAEAETADSAHGASRQRIGTGHGEREWSPTHRTGFVRASTRPMQVTQLRYDAPQRLAAMGILPRPYAWRGHQDASPQAFPGGFVPDPR</sequence>
<evidence type="ECO:0000256" key="2">
    <source>
        <dbReference type="SAM" id="SignalP"/>
    </source>
</evidence>
<feature type="chain" id="PRO_5046515151" evidence="2">
    <location>
        <begin position="22"/>
        <end position="260"/>
    </location>
</feature>
<organism evidence="3 4">
    <name type="scientific">Luteimonas salinilitoris</name>
    <dbReference type="NCBI Taxonomy" id="3237697"/>
    <lineage>
        <taxon>Bacteria</taxon>
        <taxon>Pseudomonadati</taxon>
        <taxon>Pseudomonadota</taxon>
        <taxon>Gammaproteobacteria</taxon>
        <taxon>Lysobacterales</taxon>
        <taxon>Lysobacteraceae</taxon>
        <taxon>Luteimonas</taxon>
    </lineage>
</organism>
<comment type="caution">
    <text evidence="3">The sequence shown here is derived from an EMBL/GenBank/DDBJ whole genome shotgun (WGS) entry which is preliminary data.</text>
</comment>
<dbReference type="PROSITE" id="PS51257">
    <property type="entry name" value="PROKAR_LIPOPROTEIN"/>
    <property type="match status" value="1"/>
</dbReference>
<name>A0ABV4HNZ6_9GAMM</name>
<keyword evidence="2" id="KW-0732">Signal</keyword>
<feature type="signal peptide" evidence="2">
    <location>
        <begin position="1"/>
        <end position="21"/>
    </location>
</feature>
<dbReference type="RefSeq" id="WP_370563626.1">
    <property type="nucleotide sequence ID" value="NZ_JBFWIB010000004.1"/>
</dbReference>
<proteinExistence type="predicted"/>
<accession>A0ABV4HNZ6</accession>
<dbReference type="EMBL" id="JBFWIC010000007">
    <property type="protein sequence ID" value="MEZ0474461.1"/>
    <property type="molecule type" value="Genomic_DNA"/>
</dbReference>